<accession>A0A1Z5KSC6</accession>
<dbReference type="InParanoid" id="A0A1Z5KSC6"/>
<comment type="caution">
    <text evidence="2">The sequence shown here is derived from an EMBL/GenBank/DDBJ whole genome shotgun (WGS) entry which is preliminary data.</text>
</comment>
<sequence length="122" mass="12960">MVARLSLVLCVLAQPDYSGPKCTGVPSNGCDCFNSLWECKDGYDALTTCPHGACFVSLKGEPTCGESYLCQPCTSDDDCLAPHEACVWYGFAKGTDCETNGYDCATQGSLCASTVLFALQKD</sequence>
<organism evidence="2 3">
    <name type="scientific">Fistulifera solaris</name>
    <name type="common">Oleaginous diatom</name>
    <dbReference type="NCBI Taxonomy" id="1519565"/>
    <lineage>
        <taxon>Eukaryota</taxon>
        <taxon>Sar</taxon>
        <taxon>Stramenopiles</taxon>
        <taxon>Ochrophyta</taxon>
        <taxon>Bacillariophyta</taxon>
        <taxon>Bacillariophyceae</taxon>
        <taxon>Bacillariophycidae</taxon>
        <taxon>Naviculales</taxon>
        <taxon>Naviculaceae</taxon>
        <taxon>Fistulifera</taxon>
    </lineage>
</organism>
<keyword evidence="3" id="KW-1185">Reference proteome</keyword>
<name>A0A1Z5KSC6_FISSO</name>
<keyword evidence="1" id="KW-0732">Signal</keyword>
<dbReference type="Proteomes" id="UP000198406">
    <property type="component" value="Unassembled WGS sequence"/>
</dbReference>
<proteinExistence type="predicted"/>
<gene>
    <name evidence="2" type="ORF">FisN_1Hu010</name>
</gene>
<evidence type="ECO:0000313" key="2">
    <source>
        <dbReference type="EMBL" id="GAX28992.1"/>
    </source>
</evidence>
<reference evidence="2 3" key="1">
    <citation type="journal article" date="2015" name="Plant Cell">
        <title>Oil accumulation by the oleaginous diatom Fistulifera solaris as revealed by the genome and transcriptome.</title>
        <authorList>
            <person name="Tanaka T."/>
            <person name="Maeda Y."/>
            <person name="Veluchamy A."/>
            <person name="Tanaka M."/>
            <person name="Abida H."/>
            <person name="Marechal E."/>
            <person name="Bowler C."/>
            <person name="Muto M."/>
            <person name="Sunaga Y."/>
            <person name="Tanaka M."/>
            <person name="Yoshino T."/>
            <person name="Taniguchi T."/>
            <person name="Fukuda Y."/>
            <person name="Nemoto M."/>
            <person name="Matsumoto M."/>
            <person name="Wong P.S."/>
            <person name="Aburatani S."/>
            <person name="Fujibuchi W."/>
        </authorList>
    </citation>
    <scope>NUCLEOTIDE SEQUENCE [LARGE SCALE GENOMIC DNA]</scope>
    <source>
        <strain evidence="2 3">JPCC DA0580</strain>
    </source>
</reference>
<protein>
    <submittedName>
        <fullName evidence="2">Uncharacterized protein</fullName>
    </submittedName>
</protein>
<feature type="signal peptide" evidence="1">
    <location>
        <begin position="1"/>
        <end position="18"/>
    </location>
</feature>
<feature type="chain" id="PRO_5012351391" evidence="1">
    <location>
        <begin position="19"/>
        <end position="122"/>
    </location>
</feature>
<dbReference type="EMBL" id="BDSP01000284">
    <property type="protein sequence ID" value="GAX28992.1"/>
    <property type="molecule type" value="Genomic_DNA"/>
</dbReference>
<evidence type="ECO:0000256" key="1">
    <source>
        <dbReference type="SAM" id="SignalP"/>
    </source>
</evidence>
<evidence type="ECO:0000313" key="3">
    <source>
        <dbReference type="Proteomes" id="UP000198406"/>
    </source>
</evidence>
<dbReference type="AlphaFoldDB" id="A0A1Z5KSC6"/>